<proteinExistence type="predicted"/>
<dbReference type="Pfam" id="PF24018">
    <property type="entry name" value="DUF7331"/>
    <property type="match status" value="1"/>
</dbReference>
<dbReference type="EMBL" id="JBHUDJ010000014">
    <property type="protein sequence ID" value="MFD1588838.1"/>
    <property type="molecule type" value="Genomic_DNA"/>
</dbReference>
<dbReference type="RefSeq" id="WP_282594303.1">
    <property type="nucleotide sequence ID" value="NZ_JALLGV010000005.1"/>
</dbReference>
<protein>
    <submittedName>
        <fullName evidence="1">Uncharacterized protein</fullName>
    </submittedName>
</protein>
<reference evidence="1 2" key="1">
    <citation type="journal article" date="2019" name="Int. J. Syst. Evol. Microbiol.">
        <title>The Global Catalogue of Microorganisms (GCM) 10K type strain sequencing project: providing services to taxonomists for standard genome sequencing and annotation.</title>
        <authorList>
            <consortium name="The Broad Institute Genomics Platform"/>
            <consortium name="The Broad Institute Genome Sequencing Center for Infectious Disease"/>
            <person name="Wu L."/>
            <person name="Ma J."/>
        </authorList>
    </citation>
    <scope>NUCLEOTIDE SEQUENCE [LARGE SCALE GENOMIC DNA]</scope>
    <source>
        <strain evidence="1 2">CGMCC 1.12125</strain>
    </source>
</reference>
<sequence>MQGQQDSGRYLVEEAPDGTVVIYDSENEAAWLHADCAVPLDEQV</sequence>
<dbReference type="Proteomes" id="UP001597119">
    <property type="component" value="Unassembled WGS sequence"/>
</dbReference>
<dbReference type="AlphaFoldDB" id="A0ABD6CF58"/>
<evidence type="ECO:0000313" key="1">
    <source>
        <dbReference type="EMBL" id="MFD1588838.1"/>
    </source>
</evidence>
<dbReference type="InterPro" id="IPR055755">
    <property type="entry name" value="DUF7331"/>
</dbReference>
<name>A0ABD6CF58_9EURY</name>
<comment type="caution">
    <text evidence="1">The sequence shown here is derived from an EMBL/GenBank/DDBJ whole genome shotgun (WGS) entry which is preliminary data.</text>
</comment>
<organism evidence="1 2">
    <name type="scientific">Halorientalis brevis</name>
    <dbReference type="NCBI Taxonomy" id="1126241"/>
    <lineage>
        <taxon>Archaea</taxon>
        <taxon>Methanobacteriati</taxon>
        <taxon>Methanobacteriota</taxon>
        <taxon>Stenosarchaea group</taxon>
        <taxon>Halobacteria</taxon>
        <taxon>Halobacteriales</taxon>
        <taxon>Haloarculaceae</taxon>
        <taxon>Halorientalis</taxon>
    </lineage>
</organism>
<gene>
    <name evidence="1" type="ORF">ACFR9U_17815</name>
</gene>
<accession>A0ABD6CF58</accession>
<keyword evidence="2" id="KW-1185">Reference proteome</keyword>
<evidence type="ECO:0000313" key="2">
    <source>
        <dbReference type="Proteomes" id="UP001597119"/>
    </source>
</evidence>